<dbReference type="Pfam" id="PF03466">
    <property type="entry name" value="LysR_substrate"/>
    <property type="match status" value="1"/>
</dbReference>
<gene>
    <name evidence="6" type="ORF">ACFOND_05400</name>
</gene>
<dbReference type="EMBL" id="JBHRYN010000007">
    <property type="protein sequence ID" value="MFC3701073.1"/>
    <property type="molecule type" value="Genomic_DNA"/>
</dbReference>
<name>A0ABV7WRM2_9GAMM</name>
<dbReference type="SUPFAM" id="SSF53850">
    <property type="entry name" value="Periplasmic binding protein-like II"/>
    <property type="match status" value="1"/>
</dbReference>
<keyword evidence="4" id="KW-0804">Transcription</keyword>
<proteinExistence type="inferred from homology"/>
<dbReference type="PANTHER" id="PTHR30126:SF94">
    <property type="entry name" value="LYSR FAMILY TRANSCRIPTIONAL REGULATOR"/>
    <property type="match status" value="1"/>
</dbReference>
<dbReference type="InterPro" id="IPR005119">
    <property type="entry name" value="LysR_subst-bd"/>
</dbReference>
<comment type="caution">
    <text evidence="6">The sequence shown here is derived from an EMBL/GenBank/DDBJ whole genome shotgun (WGS) entry which is preliminary data.</text>
</comment>
<evidence type="ECO:0000256" key="4">
    <source>
        <dbReference type="ARBA" id="ARBA00023163"/>
    </source>
</evidence>
<dbReference type="Pfam" id="PF00126">
    <property type="entry name" value="HTH_1"/>
    <property type="match status" value="1"/>
</dbReference>
<evidence type="ECO:0000259" key="5">
    <source>
        <dbReference type="PROSITE" id="PS50931"/>
    </source>
</evidence>
<dbReference type="InterPro" id="IPR036388">
    <property type="entry name" value="WH-like_DNA-bd_sf"/>
</dbReference>
<dbReference type="InterPro" id="IPR000847">
    <property type="entry name" value="LysR_HTH_N"/>
</dbReference>
<dbReference type="Proteomes" id="UP001595710">
    <property type="component" value="Unassembled WGS sequence"/>
</dbReference>
<sequence length="297" mass="32848">MNLSMRQLKLFEAICRCQSLTEAANEQAISQSAASQALKEIENQLGYRLFRKTGRTLKLTEAGTLALPKVRQVLASLDSLRFPSEHFVGGVLNVSASETIASYLMPQLLANFVAHYPKVQPQLNIDNTERVVQHIESGRASVGFIEGPAYSVHAKSEMWLDDELVVFAQPGFFWSNKGFIPSSELAAQPWIVREQGSGTRAVFDTAFAQRHETPKIAMSLSRQEAIKQSARAGLGVGCLSRLAVRDELAANTLIELKTELALARQFTLLAHKDVSPNATLDTFLSFARQWRPALSQF</sequence>
<evidence type="ECO:0000313" key="7">
    <source>
        <dbReference type="Proteomes" id="UP001595710"/>
    </source>
</evidence>
<protein>
    <submittedName>
        <fullName evidence="6">LysR family transcriptional regulator</fullName>
    </submittedName>
</protein>
<evidence type="ECO:0000256" key="3">
    <source>
        <dbReference type="ARBA" id="ARBA00023125"/>
    </source>
</evidence>
<dbReference type="SUPFAM" id="SSF46785">
    <property type="entry name" value="Winged helix' DNA-binding domain"/>
    <property type="match status" value="1"/>
</dbReference>
<dbReference type="CDD" id="cd08420">
    <property type="entry name" value="PBP2_CysL_like"/>
    <property type="match status" value="1"/>
</dbReference>
<feature type="domain" description="HTH lysR-type" evidence="5">
    <location>
        <begin position="1"/>
        <end position="60"/>
    </location>
</feature>
<reference evidence="7" key="1">
    <citation type="journal article" date="2019" name="Int. J. Syst. Evol. Microbiol.">
        <title>The Global Catalogue of Microorganisms (GCM) 10K type strain sequencing project: providing services to taxonomists for standard genome sequencing and annotation.</title>
        <authorList>
            <consortium name="The Broad Institute Genomics Platform"/>
            <consortium name="The Broad Institute Genome Sequencing Center for Infectious Disease"/>
            <person name="Wu L."/>
            <person name="Ma J."/>
        </authorList>
    </citation>
    <scope>NUCLEOTIDE SEQUENCE [LARGE SCALE GENOMIC DNA]</scope>
    <source>
        <strain evidence="7">CECT 8288</strain>
    </source>
</reference>
<evidence type="ECO:0000313" key="6">
    <source>
        <dbReference type="EMBL" id="MFC3701073.1"/>
    </source>
</evidence>
<dbReference type="PROSITE" id="PS50931">
    <property type="entry name" value="HTH_LYSR"/>
    <property type="match status" value="1"/>
</dbReference>
<dbReference type="InterPro" id="IPR036390">
    <property type="entry name" value="WH_DNA-bd_sf"/>
</dbReference>
<evidence type="ECO:0000256" key="2">
    <source>
        <dbReference type="ARBA" id="ARBA00023015"/>
    </source>
</evidence>
<dbReference type="RefSeq" id="WP_290280209.1">
    <property type="nucleotide sequence ID" value="NZ_JAUFQI010000001.1"/>
</dbReference>
<keyword evidence="7" id="KW-1185">Reference proteome</keyword>
<accession>A0ABV7WRM2</accession>
<dbReference type="PANTHER" id="PTHR30126">
    <property type="entry name" value="HTH-TYPE TRANSCRIPTIONAL REGULATOR"/>
    <property type="match status" value="1"/>
</dbReference>
<dbReference type="Gene3D" id="3.40.190.290">
    <property type="match status" value="1"/>
</dbReference>
<keyword evidence="2" id="KW-0805">Transcription regulation</keyword>
<comment type="similarity">
    <text evidence="1">Belongs to the LysR transcriptional regulatory family.</text>
</comment>
<evidence type="ECO:0000256" key="1">
    <source>
        <dbReference type="ARBA" id="ARBA00009437"/>
    </source>
</evidence>
<organism evidence="6 7">
    <name type="scientific">Reinekea marina</name>
    <dbReference type="NCBI Taxonomy" id="1310421"/>
    <lineage>
        <taxon>Bacteria</taxon>
        <taxon>Pseudomonadati</taxon>
        <taxon>Pseudomonadota</taxon>
        <taxon>Gammaproteobacteria</taxon>
        <taxon>Oceanospirillales</taxon>
        <taxon>Saccharospirillaceae</taxon>
        <taxon>Reinekea</taxon>
    </lineage>
</organism>
<dbReference type="Gene3D" id="1.10.10.10">
    <property type="entry name" value="Winged helix-like DNA-binding domain superfamily/Winged helix DNA-binding domain"/>
    <property type="match status" value="1"/>
</dbReference>
<keyword evidence="3" id="KW-0238">DNA-binding</keyword>